<comment type="caution">
    <text evidence="1">The sequence shown here is derived from an EMBL/GenBank/DDBJ whole genome shotgun (WGS) entry which is preliminary data.</text>
</comment>
<gene>
    <name evidence="1" type="ORF">HLH33_18690</name>
</gene>
<evidence type="ECO:0000313" key="2">
    <source>
        <dbReference type="Proteomes" id="UP000550787"/>
    </source>
</evidence>
<protein>
    <submittedName>
        <fullName evidence="1">Uncharacterized protein</fullName>
    </submittedName>
</protein>
<sequence length="120" mass="13314">MSNRINILVTRPHRFPSDDGARECFGPTVMVRNGYTPINLDDDRDLMPTPEASIGRGFEKIGERFDATTHNSAGSPGAFVNVYPVAEIRAYLDALCATWGNLHIQDNSGLFPEFSKKWIG</sequence>
<accession>A0A7W4NN66</accession>
<reference evidence="1 2" key="1">
    <citation type="submission" date="2020-04" db="EMBL/GenBank/DDBJ databases">
        <title>Description of novel Gluconacetobacter.</title>
        <authorList>
            <person name="Sombolestani A."/>
        </authorList>
    </citation>
    <scope>NUCLEOTIDE SEQUENCE [LARGE SCALE GENOMIC DNA]</scope>
    <source>
        <strain evidence="1 2">LMG 7603</strain>
    </source>
</reference>
<evidence type="ECO:0000313" key="1">
    <source>
        <dbReference type="EMBL" id="MBB2158293.1"/>
    </source>
</evidence>
<dbReference type="EMBL" id="JABEQG010000072">
    <property type="protein sequence ID" value="MBB2158293.1"/>
    <property type="molecule type" value="Genomic_DNA"/>
</dbReference>
<dbReference type="Proteomes" id="UP000550787">
    <property type="component" value="Unassembled WGS sequence"/>
</dbReference>
<name>A0A7W4NN66_GLUDI</name>
<proteinExistence type="predicted"/>
<dbReference type="RefSeq" id="WP_183116670.1">
    <property type="nucleotide sequence ID" value="NZ_JABEQG010000072.1"/>
</dbReference>
<dbReference type="AlphaFoldDB" id="A0A7W4NN66"/>
<organism evidence="1 2">
    <name type="scientific">Gluconacetobacter diazotrophicus</name>
    <name type="common">Acetobacter diazotrophicus</name>
    <dbReference type="NCBI Taxonomy" id="33996"/>
    <lineage>
        <taxon>Bacteria</taxon>
        <taxon>Pseudomonadati</taxon>
        <taxon>Pseudomonadota</taxon>
        <taxon>Alphaproteobacteria</taxon>
        <taxon>Acetobacterales</taxon>
        <taxon>Acetobacteraceae</taxon>
        <taxon>Gluconacetobacter</taxon>
    </lineage>
</organism>